<keyword evidence="3" id="KW-0540">Nuclease</keyword>
<dbReference type="EMBL" id="CAFBMW010000017">
    <property type="protein sequence ID" value="CAB4944381.1"/>
    <property type="molecule type" value="Genomic_DNA"/>
</dbReference>
<dbReference type="SMART" id="SM00732">
    <property type="entry name" value="YqgFc"/>
    <property type="match status" value="1"/>
</dbReference>
<dbReference type="InterPro" id="IPR005227">
    <property type="entry name" value="YqgF"/>
</dbReference>
<keyword evidence="1" id="KW-0963">Cytoplasm</keyword>
<protein>
    <submittedName>
        <fullName evidence="6">Unannotated protein</fullName>
    </submittedName>
</protein>
<evidence type="ECO:0000313" key="6">
    <source>
        <dbReference type="EMBL" id="CAB4944381.1"/>
    </source>
</evidence>
<dbReference type="InterPro" id="IPR037027">
    <property type="entry name" value="YqgF/RNaseH-like_dom_sf"/>
</dbReference>
<evidence type="ECO:0000256" key="2">
    <source>
        <dbReference type="ARBA" id="ARBA00022517"/>
    </source>
</evidence>
<dbReference type="GO" id="GO:0016787">
    <property type="term" value="F:hydrolase activity"/>
    <property type="evidence" value="ECO:0007669"/>
    <property type="project" value="UniProtKB-KW"/>
</dbReference>
<gene>
    <name evidence="6" type="ORF">UFOPK3662_02127</name>
</gene>
<evidence type="ECO:0000256" key="1">
    <source>
        <dbReference type="ARBA" id="ARBA00022490"/>
    </source>
</evidence>
<dbReference type="CDD" id="cd16964">
    <property type="entry name" value="YqgF"/>
    <property type="match status" value="1"/>
</dbReference>
<evidence type="ECO:0000256" key="4">
    <source>
        <dbReference type="ARBA" id="ARBA00022801"/>
    </source>
</evidence>
<dbReference type="PANTHER" id="PTHR33317:SF4">
    <property type="entry name" value="POLYNUCLEOTIDYL TRANSFERASE, RIBONUCLEASE H-LIKE SUPERFAMILY PROTEIN"/>
    <property type="match status" value="1"/>
</dbReference>
<reference evidence="6" key="1">
    <citation type="submission" date="2020-05" db="EMBL/GenBank/DDBJ databases">
        <authorList>
            <person name="Chiriac C."/>
            <person name="Salcher M."/>
            <person name="Ghai R."/>
            <person name="Kavagutti S V."/>
        </authorList>
    </citation>
    <scope>NUCLEOTIDE SEQUENCE</scope>
</reference>
<dbReference type="NCBIfam" id="TIGR00250">
    <property type="entry name" value="RNAse_H_YqgF"/>
    <property type="match status" value="1"/>
</dbReference>
<dbReference type="HAMAP" id="MF_00651">
    <property type="entry name" value="Nuclease_YqgF"/>
    <property type="match status" value="1"/>
</dbReference>
<dbReference type="PANTHER" id="PTHR33317">
    <property type="entry name" value="POLYNUCLEOTIDYL TRANSFERASE, RIBONUCLEASE H-LIKE SUPERFAMILY PROTEIN"/>
    <property type="match status" value="1"/>
</dbReference>
<dbReference type="AlphaFoldDB" id="A0A6J7JNT1"/>
<dbReference type="SUPFAM" id="SSF53098">
    <property type="entry name" value="Ribonuclease H-like"/>
    <property type="match status" value="1"/>
</dbReference>
<feature type="domain" description="YqgF/RNase H-like" evidence="5">
    <location>
        <begin position="4"/>
        <end position="103"/>
    </location>
</feature>
<dbReference type="Pfam" id="PF03652">
    <property type="entry name" value="RuvX"/>
    <property type="match status" value="1"/>
</dbReference>
<proteinExistence type="inferred from homology"/>
<dbReference type="GO" id="GO:0004518">
    <property type="term" value="F:nuclease activity"/>
    <property type="evidence" value="ECO:0007669"/>
    <property type="project" value="UniProtKB-KW"/>
</dbReference>
<evidence type="ECO:0000259" key="5">
    <source>
        <dbReference type="SMART" id="SM00732"/>
    </source>
</evidence>
<dbReference type="GO" id="GO:0000967">
    <property type="term" value="P:rRNA 5'-end processing"/>
    <property type="evidence" value="ECO:0007669"/>
    <property type="project" value="TreeGrafter"/>
</dbReference>
<dbReference type="GO" id="GO:0005829">
    <property type="term" value="C:cytosol"/>
    <property type="evidence" value="ECO:0007669"/>
    <property type="project" value="TreeGrafter"/>
</dbReference>
<keyword evidence="2" id="KW-0690">Ribosome biogenesis</keyword>
<dbReference type="InterPro" id="IPR012337">
    <property type="entry name" value="RNaseH-like_sf"/>
</dbReference>
<keyword evidence="4" id="KW-0378">Hydrolase</keyword>
<name>A0A6J7JNT1_9ZZZZ</name>
<sequence>MRFGVRLGIDPGDARIGVASSDPSGFLATPVETVRAGKGDVRRIAQLVTELEAVEVVIGLPRSLNGTEGPAADKARDLARRVARRVAPVPVRLCDERLTTVSAESILREQGRRGAKRRAVVDQAAAVLILQTALDTERIGGQAPGEIVEVTDE</sequence>
<evidence type="ECO:0000256" key="3">
    <source>
        <dbReference type="ARBA" id="ARBA00022722"/>
    </source>
</evidence>
<dbReference type="InterPro" id="IPR006641">
    <property type="entry name" value="YqgF/RNaseH-like_dom"/>
</dbReference>
<organism evidence="6">
    <name type="scientific">freshwater metagenome</name>
    <dbReference type="NCBI Taxonomy" id="449393"/>
    <lineage>
        <taxon>unclassified sequences</taxon>
        <taxon>metagenomes</taxon>
        <taxon>ecological metagenomes</taxon>
    </lineage>
</organism>
<dbReference type="FunFam" id="3.30.420.140:FF:000005">
    <property type="entry name" value="Putative pre-16S rRNA nuclease"/>
    <property type="match status" value="1"/>
</dbReference>
<accession>A0A6J7JNT1</accession>
<dbReference type="Gene3D" id="3.30.420.140">
    <property type="entry name" value="YqgF/RNase H-like domain"/>
    <property type="match status" value="1"/>
</dbReference>